<keyword evidence="2" id="KW-0645">Protease</keyword>
<keyword evidence="2" id="KW-0482">Metalloprotease</keyword>
<dbReference type="Proteomes" id="UP000312512">
    <property type="component" value="Unassembled WGS sequence"/>
</dbReference>
<dbReference type="GO" id="GO:0080120">
    <property type="term" value="P:CAAX-box protein maturation"/>
    <property type="evidence" value="ECO:0007669"/>
    <property type="project" value="UniProtKB-ARBA"/>
</dbReference>
<organism evidence="2 3">
    <name type="scientific">Nonomuraea phyllanthi</name>
    <dbReference type="NCBI Taxonomy" id="2219224"/>
    <lineage>
        <taxon>Bacteria</taxon>
        <taxon>Bacillati</taxon>
        <taxon>Actinomycetota</taxon>
        <taxon>Actinomycetes</taxon>
        <taxon>Streptosporangiales</taxon>
        <taxon>Streptosporangiaceae</taxon>
        <taxon>Nonomuraea</taxon>
    </lineage>
</organism>
<dbReference type="RefSeq" id="WP_139627782.1">
    <property type="nucleotide sequence ID" value="NZ_CP045572.1"/>
</dbReference>
<dbReference type="GO" id="GO:0006508">
    <property type="term" value="P:proteolysis"/>
    <property type="evidence" value="ECO:0007669"/>
    <property type="project" value="UniProtKB-KW"/>
</dbReference>
<dbReference type="PANTHER" id="PTHR35797:SF1">
    <property type="entry name" value="PROTEASE"/>
    <property type="match status" value="1"/>
</dbReference>
<keyword evidence="3" id="KW-1185">Reference proteome</keyword>
<dbReference type="GO" id="GO:0008237">
    <property type="term" value="F:metallopeptidase activity"/>
    <property type="evidence" value="ECO:0007669"/>
    <property type="project" value="UniProtKB-KW"/>
</dbReference>
<accession>A0A5C4WVG7</accession>
<name>A0A5C4WVG7_9ACTN</name>
<dbReference type="EMBL" id="VDLX02000001">
    <property type="protein sequence ID" value="KAB8197152.1"/>
    <property type="molecule type" value="Genomic_DNA"/>
</dbReference>
<dbReference type="Pfam" id="PF02517">
    <property type="entry name" value="Rce1-like"/>
    <property type="match status" value="1"/>
</dbReference>
<accession>A0A5P9YMQ2</accession>
<dbReference type="GO" id="GO:0004175">
    <property type="term" value="F:endopeptidase activity"/>
    <property type="evidence" value="ECO:0007669"/>
    <property type="project" value="UniProtKB-ARBA"/>
</dbReference>
<evidence type="ECO:0000313" key="2">
    <source>
        <dbReference type="EMBL" id="KAB8197152.1"/>
    </source>
</evidence>
<comment type="caution">
    <text evidence="2">The sequence shown here is derived from an EMBL/GenBank/DDBJ whole genome shotgun (WGS) entry which is preliminary data.</text>
</comment>
<dbReference type="AlphaFoldDB" id="A0A5C4WVG7"/>
<protein>
    <submittedName>
        <fullName evidence="2">CPBP family intramembrane metalloprotease</fullName>
    </submittedName>
</protein>
<proteinExistence type="predicted"/>
<feature type="domain" description="CAAX prenyl protease 2/Lysostaphin resistance protein A-like" evidence="1">
    <location>
        <begin position="146"/>
        <end position="245"/>
    </location>
</feature>
<sequence length="305" mass="32397">MRSKTLWFSAVAIVLAWLVASPAWLNGRGLSDPLLVAYAALMMFTPTLAVLVVWLVSRLRGGQTFRELARETGLGLGPRKGRTVAVFFGVWLGVPVLVALTLLLSALVGVAELDLAGHSGLRKALEATGADMGDLGVTAIAMLVTMPLAAFITMIPAFGEEWGWRGWLLPRLMRYGTLRAVLISGVIWGVWHAPLTLLGYNYPNLGPWAALMFVPICVALGALLSWARLATGSVWPAVMGHAIFNDSSATLNLLGSDADSPLNPVLASSGGVLAGVLYVAVALLLFRLVRPRSDAPLPADPALIR</sequence>
<dbReference type="PANTHER" id="PTHR35797">
    <property type="entry name" value="PROTEASE-RELATED"/>
    <property type="match status" value="1"/>
</dbReference>
<dbReference type="InterPro" id="IPR003675">
    <property type="entry name" value="Rce1/LyrA-like_dom"/>
</dbReference>
<evidence type="ECO:0000313" key="3">
    <source>
        <dbReference type="Proteomes" id="UP000312512"/>
    </source>
</evidence>
<keyword evidence="2" id="KW-0378">Hydrolase</keyword>
<reference evidence="2 3" key="1">
    <citation type="submission" date="2019-10" db="EMBL/GenBank/DDBJ databases">
        <title>Nonomuraea sp. nov., isolated from Phyllanthus amarus.</title>
        <authorList>
            <person name="Klykleung N."/>
            <person name="Tanasupawat S."/>
        </authorList>
    </citation>
    <scope>NUCLEOTIDE SEQUENCE [LARGE SCALE GENOMIC DNA]</scope>
    <source>
        <strain evidence="2 3">PA1-10</strain>
    </source>
</reference>
<dbReference type="OrthoDB" id="3693644at2"/>
<evidence type="ECO:0000259" key="1">
    <source>
        <dbReference type="Pfam" id="PF02517"/>
    </source>
</evidence>
<dbReference type="InterPro" id="IPR042150">
    <property type="entry name" value="MmRce1-like"/>
</dbReference>
<gene>
    <name evidence="2" type="ORF">FH608_000850</name>
</gene>